<sequence>MSKENPLSHHEQLRYDYLFKNIHYLNDRERREFDYLQQKMTGPKSEVHHFYQEEKEETWGRDIDLPTYGSRSRSKRREKVAPLPKVKKKKEEFASNEY</sequence>
<name>F9Q4L4_STROR</name>
<feature type="compositionally biased region" description="Basic and acidic residues" evidence="1">
    <location>
        <begin position="89"/>
        <end position="98"/>
    </location>
</feature>
<gene>
    <name evidence="2" type="ORF">HMPREF9950_0556</name>
</gene>
<proteinExistence type="predicted"/>
<evidence type="ECO:0000256" key="1">
    <source>
        <dbReference type="SAM" id="MobiDB-lite"/>
    </source>
</evidence>
<dbReference type="AlphaFoldDB" id="F9Q4L4"/>
<dbReference type="PATRIC" id="fig|1035190.4.peg.1691"/>
<evidence type="ECO:0000313" key="3">
    <source>
        <dbReference type="Proteomes" id="UP000005621"/>
    </source>
</evidence>
<accession>F9Q4L4</accession>
<dbReference type="EMBL" id="AFUU01000004">
    <property type="protein sequence ID" value="EGV00983.1"/>
    <property type="molecule type" value="Genomic_DNA"/>
</dbReference>
<feature type="region of interest" description="Disordered" evidence="1">
    <location>
        <begin position="62"/>
        <end position="98"/>
    </location>
</feature>
<reference evidence="2 3" key="1">
    <citation type="submission" date="2011-07" db="EMBL/GenBank/DDBJ databases">
        <authorList>
            <person name="Harkins D.M."/>
            <person name="Madupu R."/>
            <person name="Durkin A.S."/>
            <person name="Torralba M."/>
            <person name="Methe B."/>
            <person name="Sutton G.G."/>
            <person name="Nelson K.E."/>
        </authorList>
    </citation>
    <scope>NUCLEOTIDE SEQUENCE [LARGE SCALE GENOMIC DNA]</scope>
    <source>
        <strain evidence="2 3">SK313</strain>
    </source>
</reference>
<organism evidence="2 3">
    <name type="scientific">Streptococcus oralis SK313</name>
    <dbReference type="NCBI Taxonomy" id="1035190"/>
    <lineage>
        <taxon>Bacteria</taxon>
        <taxon>Bacillati</taxon>
        <taxon>Bacillota</taxon>
        <taxon>Bacilli</taxon>
        <taxon>Lactobacillales</taxon>
        <taxon>Streptococcaceae</taxon>
        <taxon>Streptococcus</taxon>
    </lineage>
</organism>
<comment type="caution">
    <text evidence="2">The sequence shown here is derived from an EMBL/GenBank/DDBJ whole genome shotgun (WGS) entry which is preliminary data.</text>
</comment>
<evidence type="ECO:0000313" key="2">
    <source>
        <dbReference type="EMBL" id="EGV00983.1"/>
    </source>
</evidence>
<dbReference type="Proteomes" id="UP000005621">
    <property type="component" value="Unassembled WGS sequence"/>
</dbReference>
<protein>
    <submittedName>
        <fullName evidence="2">Conserved domain protein</fullName>
    </submittedName>
</protein>